<organism evidence="1 2">
    <name type="scientific">Moheibacter sediminis</name>
    <dbReference type="NCBI Taxonomy" id="1434700"/>
    <lineage>
        <taxon>Bacteria</taxon>
        <taxon>Pseudomonadati</taxon>
        <taxon>Bacteroidota</taxon>
        <taxon>Flavobacteriia</taxon>
        <taxon>Flavobacteriales</taxon>
        <taxon>Weeksellaceae</taxon>
        <taxon>Moheibacter</taxon>
    </lineage>
</organism>
<accession>A0A1W2A926</accession>
<reference evidence="1 2" key="1">
    <citation type="submission" date="2017-04" db="EMBL/GenBank/DDBJ databases">
        <authorList>
            <person name="Afonso C.L."/>
            <person name="Miller P.J."/>
            <person name="Scott M.A."/>
            <person name="Spackman E."/>
            <person name="Goraichik I."/>
            <person name="Dimitrov K.M."/>
            <person name="Suarez D.L."/>
            <person name="Swayne D.E."/>
        </authorList>
    </citation>
    <scope>NUCLEOTIDE SEQUENCE [LARGE SCALE GENOMIC DNA]</scope>
    <source>
        <strain evidence="1 2">CGMCC 1.12708</strain>
    </source>
</reference>
<evidence type="ECO:0000313" key="2">
    <source>
        <dbReference type="Proteomes" id="UP000192393"/>
    </source>
</evidence>
<keyword evidence="2" id="KW-1185">Reference proteome</keyword>
<dbReference type="EMBL" id="FWXS01000004">
    <property type="protein sequence ID" value="SMC57156.1"/>
    <property type="molecule type" value="Genomic_DNA"/>
</dbReference>
<dbReference type="STRING" id="1434700.SAMN06296427_10432"/>
<dbReference type="Proteomes" id="UP000192393">
    <property type="component" value="Unassembled WGS sequence"/>
</dbReference>
<gene>
    <name evidence="1" type="ORF">SAMN06296427_10432</name>
</gene>
<dbReference type="AlphaFoldDB" id="A0A1W2A926"/>
<proteinExistence type="predicted"/>
<evidence type="ECO:0000313" key="1">
    <source>
        <dbReference type="EMBL" id="SMC57156.1"/>
    </source>
</evidence>
<sequence length="196" mass="22959">MIELIGYYHYLQRCSVLGENLIYMKNTFRVLIVLTVFSCKENVEDAVEPNFVSDTVHEIHNEPNPKEKFDLPFEIEGEYSFENDVADCKMSLNIFSVKGILKYELKTRARNVNGDAEISKEDNEQYYLTFKNIEWNESKGFIDPEGNMPEENLPIPTEIMAGLRDNQIIFQNYGNAENYYVILKECDVKFIYFEKV</sequence>
<protein>
    <submittedName>
        <fullName evidence="1">Uncharacterized protein</fullName>
    </submittedName>
</protein>
<name>A0A1W2A926_9FLAO</name>